<gene>
    <name evidence="1" type="ORF">A2572_02485</name>
</gene>
<evidence type="ECO:0000313" key="1">
    <source>
        <dbReference type="EMBL" id="OGD81473.1"/>
    </source>
</evidence>
<dbReference type="Proteomes" id="UP000179237">
    <property type="component" value="Unassembled WGS sequence"/>
</dbReference>
<evidence type="ECO:0000313" key="2">
    <source>
        <dbReference type="Proteomes" id="UP000179237"/>
    </source>
</evidence>
<protein>
    <submittedName>
        <fullName evidence="1">Uncharacterized protein</fullName>
    </submittedName>
</protein>
<name>A0A1F5FPC8_9BACT</name>
<dbReference type="EMBL" id="MFAQ01000043">
    <property type="protein sequence ID" value="OGD81473.1"/>
    <property type="molecule type" value="Genomic_DNA"/>
</dbReference>
<dbReference type="AlphaFoldDB" id="A0A1F5FPC8"/>
<reference evidence="1 2" key="1">
    <citation type="journal article" date="2016" name="Nat. Commun.">
        <title>Thousands of microbial genomes shed light on interconnected biogeochemical processes in an aquifer system.</title>
        <authorList>
            <person name="Anantharaman K."/>
            <person name="Brown C.T."/>
            <person name="Hug L.A."/>
            <person name="Sharon I."/>
            <person name="Castelle C.J."/>
            <person name="Probst A.J."/>
            <person name="Thomas B.C."/>
            <person name="Singh A."/>
            <person name="Wilkins M.J."/>
            <person name="Karaoz U."/>
            <person name="Brodie E.L."/>
            <person name="Williams K.H."/>
            <person name="Hubbard S.S."/>
            <person name="Banfield J.F."/>
        </authorList>
    </citation>
    <scope>NUCLEOTIDE SEQUENCE [LARGE SCALE GENOMIC DNA]</scope>
</reference>
<organism evidence="1 2">
    <name type="scientific">Candidatus Collierbacteria bacterium RIFOXYD1_FULL_40_9</name>
    <dbReference type="NCBI Taxonomy" id="1817731"/>
    <lineage>
        <taxon>Bacteria</taxon>
        <taxon>Candidatus Collieribacteriota</taxon>
    </lineage>
</organism>
<sequence length="205" mass="23630">MNKIDQSILTLTGFTLNALLDKEYWKLFGYKSRPKRGKLFKKFIEKSKLVKEEFIEKELLLLSFIDVIEAIKSSHLSEEEKVIYLTGILSELFTPLRESGFFEGDDDYIKFIKIGIADYKEHDILATFPERAKKSLDQNQMKSIYSGVLMLIALSPNQLINGFTLDRKKLQHYLSKIDPAEKLTFHLASNKIPIYTKAASQIINS</sequence>
<accession>A0A1F5FPC8</accession>
<comment type="caution">
    <text evidence="1">The sequence shown here is derived from an EMBL/GenBank/DDBJ whole genome shotgun (WGS) entry which is preliminary data.</text>
</comment>
<proteinExistence type="predicted"/>